<evidence type="ECO:0000313" key="1">
    <source>
        <dbReference type="EMBL" id="KAI0085460.1"/>
    </source>
</evidence>
<comment type="caution">
    <text evidence="1">The sequence shown here is derived from an EMBL/GenBank/DDBJ whole genome shotgun (WGS) entry which is preliminary data.</text>
</comment>
<evidence type="ECO:0000313" key="2">
    <source>
        <dbReference type="Proteomes" id="UP001055072"/>
    </source>
</evidence>
<proteinExistence type="predicted"/>
<protein>
    <submittedName>
        <fullName evidence="1">Uncharacterized protein</fullName>
    </submittedName>
</protein>
<organism evidence="1 2">
    <name type="scientific">Irpex rosettiformis</name>
    <dbReference type="NCBI Taxonomy" id="378272"/>
    <lineage>
        <taxon>Eukaryota</taxon>
        <taxon>Fungi</taxon>
        <taxon>Dikarya</taxon>
        <taxon>Basidiomycota</taxon>
        <taxon>Agaricomycotina</taxon>
        <taxon>Agaricomycetes</taxon>
        <taxon>Polyporales</taxon>
        <taxon>Irpicaceae</taxon>
        <taxon>Irpex</taxon>
    </lineage>
</organism>
<name>A0ACB8TTU0_9APHY</name>
<gene>
    <name evidence="1" type="ORF">BDY19DRAFT_909076</name>
</gene>
<dbReference type="EMBL" id="MU274931">
    <property type="protein sequence ID" value="KAI0085460.1"/>
    <property type="molecule type" value="Genomic_DNA"/>
</dbReference>
<dbReference type="Proteomes" id="UP001055072">
    <property type="component" value="Unassembled WGS sequence"/>
</dbReference>
<reference evidence="1" key="1">
    <citation type="journal article" date="2021" name="Environ. Microbiol.">
        <title>Gene family expansions and transcriptome signatures uncover fungal adaptations to wood decay.</title>
        <authorList>
            <person name="Hage H."/>
            <person name="Miyauchi S."/>
            <person name="Viragh M."/>
            <person name="Drula E."/>
            <person name="Min B."/>
            <person name="Chaduli D."/>
            <person name="Navarro D."/>
            <person name="Favel A."/>
            <person name="Norest M."/>
            <person name="Lesage-Meessen L."/>
            <person name="Balint B."/>
            <person name="Merenyi Z."/>
            <person name="de Eugenio L."/>
            <person name="Morin E."/>
            <person name="Martinez A.T."/>
            <person name="Baldrian P."/>
            <person name="Stursova M."/>
            <person name="Martinez M.J."/>
            <person name="Novotny C."/>
            <person name="Magnuson J.K."/>
            <person name="Spatafora J.W."/>
            <person name="Maurice S."/>
            <person name="Pangilinan J."/>
            <person name="Andreopoulos W."/>
            <person name="LaButti K."/>
            <person name="Hundley H."/>
            <person name="Na H."/>
            <person name="Kuo A."/>
            <person name="Barry K."/>
            <person name="Lipzen A."/>
            <person name="Henrissat B."/>
            <person name="Riley R."/>
            <person name="Ahrendt S."/>
            <person name="Nagy L.G."/>
            <person name="Grigoriev I.V."/>
            <person name="Martin F."/>
            <person name="Rosso M.N."/>
        </authorList>
    </citation>
    <scope>NUCLEOTIDE SEQUENCE</scope>
    <source>
        <strain evidence="1">CBS 384.51</strain>
    </source>
</reference>
<accession>A0ACB8TTU0</accession>
<keyword evidence="2" id="KW-1185">Reference proteome</keyword>
<sequence length="417" mass="45085">MASLVMTQTLSSSSSSSPDPELFTPPPSHATLQQVPDVFVIPPEEEHHENPPFCYFDAAMESKRSLSVMPDIDALDAALGMCQQTDNRAPVFHRSMNESQDTVVMPRRSSGRDEVPVVPKSPSKRRILDDDVVEVVKVSRKNGVSNTPVGVKKESMKKSMSFRARATLAFLSLKSVGKGSRKAVPEGWGAPEGVGSQQGAVSATEHGAIPQQQSLKITRKPSNLKQLFAPTTVKTSTPDVPTSPTSPTSSDSWSAISRPSIAAEDANVQFPSTGERDARPSFSGKHSFVRRISARNIFAPATPTRPNIPSPLKEDVTPLPSRREFVVSSHTASSIDIPRVDMEDVFSGVASNGRPHSFHASTSLASSTIPALGELPSTSSSTDQQNTDSSFELHLDSLHFDSLQFDPEEFLLQLNDN</sequence>